<name>A0A7J7MB43_9MAGN</name>
<sequence>MDSLVDIFNPSVSSLAPMHPLYCLQMPTQSEIYIVDPRYVEHVLKTNFSNYGKGQYNFGIMKDLFVMGSLWLTEKNGGTNRSSRAIIFPLKC</sequence>
<evidence type="ECO:0000313" key="2">
    <source>
        <dbReference type="Proteomes" id="UP000541444"/>
    </source>
</evidence>
<gene>
    <name evidence="1" type="ORF">GIB67_031401</name>
</gene>
<accession>A0A7J7MB43</accession>
<comment type="caution">
    <text evidence="1">The sequence shown here is derived from an EMBL/GenBank/DDBJ whole genome shotgun (WGS) entry which is preliminary data.</text>
</comment>
<dbReference type="Proteomes" id="UP000541444">
    <property type="component" value="Unassembled WGS sequence"/>
</dbReference>
<evidence type="ECO:0000313" key="1">
    <source>
        <dbReference type="EMBL" id="KAF6152079.1"/>
    </source>
</evidence>
<organism evidence="1 2">
    <name type="scientific">Kingdonia uniflora</name>
    <dbReference type="NCBI Taxonomy" id="39325"/>
    <lineage>
        <taxon>Eukaryota</taxon>
        <taxon>Viridiplantae</taxon>
        <taxon>Streptophyta</taxon>
        <taxon>Embryophyta</taxon>
        <taxon>Tracheophyta</taxon>
        <taxon>Spermatophyta</taxon>
        <taxon>Magnoliopsida</taxon>
        <taxon>Ranunculales</taxon>
        <taxon>Circaeasteraceae</taxon>
        <taxon>Kingdonia</taxon>
    </lineage>
</organism>
<dbReference type="AlphaFoldDB" id="A0A7J7MB43"/>
<protein>
    <submittedName>
        <fullName evidence="1">Uncharacterized protein</fullName>
    </submittedName>
</protein>
<keyword evidence="2" id="KW-1185">Reference proteome</keyword>
<dbReference type="EMBL" id="JACGCM010001655">
    <property type="protein sequence ID" value="KAF6152079.1"/>
    <property type="molecule type" value="Genomic_DNA"/>
</dbReference>
<dbReference type="OrthoDB" id="1470350at2759"/>
<proteinExistence type="predicted"/>
<reference evidence="1 2" key="1">
    <citation type="journal article" date="2020" name="IScience">
        <title>Genome Sequencing of the Endangered Kingdonia uniflora (Circaeasteraceae, Ranunculales) Reveals Potential Mechanisms of Evolutionary Specialization.</title>
        <authorList>
            <person name="Sun Y."/>
            <person name="Deng T."/>
            <person name="Zhang A."/>
            <person name="Moore M.J."/>
            <person name="Landis J.B."/>
            <person name="Lin N."/>
            <person name="Zhang H."/>
            <person name="Zhang X."/>
            <person name="Huang J."/>
            <person name="Zhang X."/>
            <person name="Sun H."/>
            <person name="Wang H."/>
        </authorList>
    </citation>
    <scope>NUCLEOTIDE SEQUENCE [LARGE SCALE GENOMIC DNA]</scope>
    <source>
        <strain evidence="1">TB1705</strain>
        <tissue evidence="1">Leaf</tissue>
    </source>
</reference>